<dbReference type="SUPFAM" id="SSF55021">
    <property type="entry name" value="ACT-like"/>
    <property type="match status" value="1"/>
</dbReference>
<evidence type="ECO:0000256" key="8">
    <source>
        <dbReference type="ARBA" id="ARBA00023014"/>
    </source>
</evidence>
<dbReference type="InterPro" id="IPR002912">
    <property type="entry name" value="ACT_dom"/>
</dbReference>
<keyword evidence="4 11" id="KW-0312">Gluconeogenesis</keyword>
<dbReference type="AlphaFoldDB" id="A0A1H0LH89"/>
<dbReference type="PROSITE" id="PS51671">
    <property type="entry name" value="ACT"/>
    <property type="match status" value="1"/>
</dbReference>
<dbReference type="GO" id="GO:0046872">
    <property type="term" value="F:metal ion binding"/>
    <property type="evidence" value="ECO:0007669"/>
    <property type="project" value="UniProtKB-UniRule"/>
</dbReference>
<evidence type="ECO:0000256" key="6">
    <source>
        <dbReference type="ARBA" id="ARBA00022723"/>
    </source>
</evidence>
<protein>
    <recommendedName>
        <fullName evidence="11">L-serine deaminase</fullName>
    </recommendedName>
</protein>
<evidence type="ECO:0000313" key="14">
    <source>
        <dbReference type="EMBL" id="SDO67588.1"/>
    </source>
</evidence>
<dbReference type="OrthoDB" id="9813137at2"/>
<dbReference type="CDD" id="cd04903">
    <property type="entry name" value="ACT_LSD"/>
    <property type="match status" value="1"/>
</dbReference>
<comment type="pathway">
    <text evidence="2 11">Carbohydrate biosynthesis; gluconeogenesis.</text>
</comment>
<evidence type="ECO:0000256" key="1">
    <source>
        <dbReference type="ARBA" id="ARBA00001966"/>
    </source>
</evidence>
<dbReference type="Pfam" id="PF03315">
    <property type="entry name" value="SDH_beta"/>
    <property type="match status" value="1"/>
</dbReference>
<keyword evidence="15" id="KW-1185">Reference proteome</keyword>
<dbReference type="InterPro" id="IPR005131">
    <property type="entry name" value="Ser_deHydtase_bsu"/>
</dbReference>
<evidence type="ECO:0000256" key="4">
    <source>
        <dbReference type="ARBA" id="ARBA00022432"/>
    </source>
</evidence>
<dbReference type="InterPro" id="IPR051318">
    <property type="entry name" value="Fe-S_L-Ser"/>
</dbReference>
<name>A0A1H0LH89_9CLOT</name>
<evidence type="ECO:0000256" key="3">
    <source>
        <dbReference type="ARBA" id="ARBA00008636"/>
    </source>
</evidence>
<evidence type="ECO:0000256" key="7">
    <source>
        <dbReference type="ARBA" id="ARBA00023004"/>
    </source>
</evidence>
<keyword evidence="5 11" id="KW-0004">4Fe-4S</keyword>
<organism evidence="14 15">
    <name type="scientific">Clostridium gasigenes</name>
    <dbReference type="NCBI Taxonomy" id="94869"/>
    <lineage>
        <taxon>Bacteria</taxon>
        <taxon>Bacillati</taxon>
        <taxon>Bacillota</taxon>
        <taxon>Clostridia</taxon>
        <taxon>Eubacteriales</taxon>
        <taxon>Clostridiaceae</taxon>
        <taxon>Clostridium</taxon>
    </lineage>
</organism>
<dbReference type="InterPro" id="IPR029009">
    <property type="entry name" value="ASB_dom_sf"/>
</dbReference>
<keyword evidence="6 11" id="KW-0479">Metal-binding</keyword>
<comment type="cofactor">
    <cofactor evidence="1 12">
        <name>[4Fe-4S] cluster</name>
        <dbReference type="ChEBI" id="CHEBI:49883"/>
    </cofactor>
</comment>
<dbReference type="GO" id="GO:0006094">
    <property type="term" value="P:gluconeogenesis"/>
    <property type="evidence" value="ECO:0007669"/>
    <property type="project" value="UniProtKB-UniRule"/>
</dbReference>
<evidence type="ECO:0000259" key="13">
    <source>
        <dbReference type="PROSITE" id="PS51671"/>
    </source>
</evidence>
<evidence type="ECO:0000313" key="15">
    <source>
        <dbReference type="Proteomes" id="UP000198597"/>
    </source>
</evidence>
<dbReference type="InterPro" id="IPR004643">
    <property type="entry name" value="Fe-S_L-Ser_bsu"/>
</dbReference>
<accession>A0A1H0LH89</accession>
<dbReference type="FunFam" id="3.30.70.260:FF:000008">
    <property type="entry name" value="D-3-phosphoglycerate dehydrogenase, chloroplastic"/>
    <property type="match status" value="1"/>
</dbReference>
<reference evidence="14 15" key="1">
    <citation type="submission" date="2016-10" db="EMBL/GenBank/DDBJ databases">
        <authorList>
            <person name="de Groot N.N."/>
        </authorList>
    </citation>
    <scope>NUCLEOTIDE SEQUENCE [LARGE SCALE GENOMIC DNA]</scope>
    <source>
        <strain evidence="14 15">DSM 12272</strain>
    </source>
</reference>
<dbReference type="Proteomes" id="UP000198597">
    <property type="component" value="Unassembled WGS sequence"/>
</dbReference>
<evidence type="ECO:0000256" key="10">
    <source>
        <dbReference type="ARBA" id="ARBA00049406"/>
    </source>
</evidence>
<dbReference type="Gene3D" id="3.30.1330.90">
    <property type="entry name" value="D-3-phosphoglycerate dehydrogenase, domain 3"/>
    <property type="match status" value="1"/>
</dbReference>
<gene>
    <name evidence="14" type="ORF">SAMN04488529_10195</name>
</gene>
<evidence type="ECO:0000256" key="2">
    <source>
        <dbReference type="ARBA" id="ARBA00004742"/>
    </source>
</evidence>
<dbReference type="EMBL" id="FNJM01000001">
    <property type="protein sequence ID" value="SDO67588.1"/>
    <property type="molecule type" value="Genomic_DNA"/>
</dbReference>
<evidence type="ECO:0000256" key="5">
    <source>
        <dbReference type="ARBA" id="ARBA00022485"/>
    </source>
</evidence>
<dbReference type="PANTHER" id="PTHR30182:SF12">
    <property type="entry name" value="L-SERINE DEHYDRATASE, BETA CHAIN-RELATED"/>
    <property type="match status" value="1"/>
</dbReference>
<dbReference type="STRING" id="94869.SAMN04488529_10195"/>
<feature type="domain" description="ACT" evidence="13">
    <location>
        <begin position="149"/>
        <end position="221"/>
    </location>
</feature>
<proteinExistence type="inferred from homology"/>
<comment type="catalytic activity">
    <reaction evidence="10 11 12">
        <text>L-serine = pyruvate + NH4(+)</text>
        <dbReference type="Rhea" id="RHEA:19169"/>
        <dbReference type="ChEBI" id="CHEBI:15361"/>
        <dbReference type="ChEBI" id="CHEBI:28938"/>
        <dbReference type="ChEBI" id="CHEBI:33384"/>
        <dbReference type="EC" id="4.3.1.17"/>
    </reaction>
</comment>
<sequence length="233" mass="24865">MQNFGVFDILGPIMVGPSSSHTAGAARLGKIAKTIVGNDIKEVTFLLHGSFGKTYKGHGTDRALVAGILGMEPSDDRLKNSIEIAENKGLIVNFVEEDLGQVHPNTVKFLITDIKGNTFEVMGSSIGGGNVEIIEINGNSVQITGIYPTIITCHNDIPGTVAKVSELIYSHKINIAFMKLVRGEKGKSATMTFEVDTVVPDSLMADIKKINGINKVIVINPETGGKNNDSKVS</sequence>
<dbReference type="RefSeq" id="WP_089966458.1">
    <property type="nucleotide sequence ID" value="NZ_FNJM01000001.1"/>
</dbReference>
<evidence type="ECO:0000256" key="11">
    <source>
        <dbReference type="PIRNR" id="PIRNR036692"/>
    </source>
</evidence>
<dbReference type="GO" id="GO:0051539">
    <property type="term" value="F:4 iron, 4 sulfur cluster binding"/>
    <property type="evidence" value="ECO:0007669"/>
    <property type="project" value="UniProtKB-UniRule"/>
</dbReference>
<dbReference type="InterPro" id="IPR045865">
    <property type="entry name" value="ACT-like_dom_sf"/>
</dbReference>
<dbReference type="PIRSF" id="PIRSF036692">
    <property type="entry name" value="SDH_B"/>
    <property type="match status" value="1"/>
</dbReference>
<dbReference type="SUPFAM" id="SSF143548">
    <property type="entry name" value="Serine metabolism enzymes domain"/>
    <property type="match status" value="1"/>
</dbReference>
<comment type="similarity">
    <text evidence="3 11 12">Belongs to the iron-sulfur dependent L-serine dehydratase family.</text>
</comment>
<dbReference type="UniPathway" id="UPA00138"/>
<evidence type="ECO:0000256" key="9">
    <source>
        <dbReference type="ARBA" id="ARBA00023239"/>
    </source>
</evidence>
<dbReference type="GO" id="GO:0003941">
    <property type="term" value="F:L-serine ammonia-lyase activity"/>
    <property type="evidence" value="ECO:0007669"/>
    <property type="project" value="UniProtKB-UniRule"/>
</dbReference>
<keyword evidence="8 11" id="KW-0411">Iron-sulfur</keyword>
<dbReference type="Pfam" id="PF01842">
    <property type="entry name" value="ACT"/>
    <property type="match status" value="1"/>
</dbReference>
<dbReference type="Gene3D" id="3.30.70.260">
    <property type="match status" value="1"/>
</dbReference>
<dbReference type="NCBIfam" id="TIGR00719">
    <property type="entry name" value="sda_beta"/>
    <property type="match status" value="1"/>
</dbReference>
<keyword evidence="9 11" id="KW-0456">Lyase</keyword>
<evidence type="ECO:0000256" key="12">
    <source>
        <dbReference type="RuleBase" id="RU366059"/>
    </source>
</evidence>
<dbReference type="PANTHER" id="PTHR30182">
    <property type="entry name" value="L-SERINE DEHYDRATASE"/>
    <property type="match status" value="1"/>
</dbReference>
<keyword evidence="7 11" id="KW-0408">Iron</keyword>